<keyword evidence="5" id="KW-1185">Reference proteome</keyword>
<comment type="caution">
    <text evidence="4">The sequence shown here is derived from an EMBL/GenBank/DDBJ whole genome shotgun (WGS) entry which is preliminary data.</text>
</comment>
<keyword evidence="1 4" id="KW-0378">Hydrolase</keyword>
<dbReference type="InterPro" id="IPR049492">
    <property type="entry name" value="BD-FAE-like_dom"/>
</dbReference>
<keyword evidence="2" id="KW-0732">Signal</keyword>
<dbReference type="PANTHER" id="PTHR48081:SF6">
    <property type="entry name" value="PEPTIDASE S9 PROLYL OLIGOPEPTIDASE CATALYTIC DOMAIN-CONTAINING PROTEIN"/>
    <property type="match status" value="1"/>
</dbReference>
<feature type="domain" description="BD-FAE-like" evidence="3">
    <location>
        <begin position="121"/>
        <end position="253"/>
    </location>
</feature>
<protein>
    <submittedName>
        <fullName evidence="4">Alpha/beta hydrolase</fullName>
    </submittedName>
</protein>
<dbReference type="PANTHER" id="PTHR48081">
    <property type="entry name" value="AB HYDROLASE SUPERFAMILY PROTEIN C4A8.06C"/>
    <property type="match status" value="1"/>
</dbReference>
<dbReference type="Gene3D" id="3.40.50.1820">
    <property type="entry name" value="alpha/beta hydrolase"/>
    <property type="match status" value="1"/>
</dbReference>
<feature type="chain" id="PRO_5046874883" evidence="2">
    <location>
        <begin position="19"/>
        <end position="320"/>
    </location>
</feature>
<evidence type="ECO:0000313" key="5">
    <source>
        <dbReference type="Proteomes" id="UP001629260"/>
    </source>
</evidence>
<dbReference type="GO" id="GO:0016787">
    <property type="term" value="F:hydrolase activity"/>
    <property type="evidence" value="ECO:0007669"/>
    <property type="project" value="UniProtKB-KW"/>
</dbReference>
<dbReference type="RefSeq" id="WP_408078750.1">
    <property type="nucleotide sequence ID" value="NZ_JBELQA010000001.1"/>
</dbReference>
<evidence type="ECO:0000256" key="2">
    <source>
        <dbReference type="SAM" id="SignalP"/>
    </source>
</evidence>
<dbReference type="Pfam" id="PF20434">
    <property type="entry name" value="BD-FAE"/>
    <property type="match status" value="1"/>
</dbReference>
<proteinExistence type="predicted"/>
<dbReference type="EMBL" id="JBELQA010000001">
    <property type="protein sequence ID" value="MFL9829258.1"/>
    <property type="molecule type" value="Genomic_DNA"/>
</dbReference>
<organism evidence="4 5">
    <name type="scientific">Flavobacterium plantiphilum</name>
    <dbReference type="NCBI Taxonomy" id="3163297"/>
    <lineage>
        <taxon>Bacteria</taxon>
        <taxon>Pseudomonadati</taxon>
        <taxon>Bacteroidota</taxon>
        <taxon>Flavobacteriia</taxon>
        <taxon>Flavobacteriales</taxon>
        <taxon>Flavobacteriaceae</taxon>
        <taxon>Flavobacterium</taxon>
    </lineage>
</organism>
<name>A0ABW8XN48_9FLAO</name>
<dbReference type="InterPro" id="IPR050300">
    <property type="entry name" value="GDXG_lipolytic_enzyme"/>
</dbReference>
<feature type="signal peptide" evidence="2">
    <location>
        <begin position="1"/>
        <end position="18"/>
    </location>
</feature>
<dbReference type="InterPro" id="IPR029058">
    <property type="entry name" value="AB_hydrolase_fold"/>
</dbReference>
<sequence>MKIKTFIILLFSFGTIQAQEFFPLWPSNKMPNTKGLSLEHLEERERITQVAQPGMYAFLTSKEENTGSAVLICPPGGYAKLTYNIAGFQFAKWLNTLGINAFVLIHRLPTSPDLTEREKGPIQDAQRAMKFIRSNASVWGINSSKIGVMGASAGGHLATTLGTHVQDYSSIKDALDEFSFHPDFMILISPVITMGKYAHKGSLDNFFGKNPAPEKVELFSNEKQVTATTPPAFIVLAQNDPVVNPVNGMLFYQAITDKNISGSLHIFPEGGHSIALKNNPKSINLWTSLCEEWLYDLGIMDKTKSEITPPKADLLKKNRF</sequence>
<evidence type="ECO:0000259" key="3">
    <source>
        <dbReference type="Pfam" id="PF20434"/>
    </source>
</evidence>
<reference evidence="4 5" key="1">
    <citation type="submission" date="2024-06" db="EMBL/GenBank/DDBJ databases">
        <authorList>
            <person name="Kaempfer P."/>
            <person name="Viver T."/>
        </authorList>
    </citation>
    <scope>NUCLEOTIDE SEQUENCE [LARGE SCALE GENOMIC DNA]</scope>
    <source>
        <strain evidence="4 5">ST-87</strain>
    </source>
</reference>
<accession>A0ABW8XN48</accession>
<dbReference type="Proteomes" id="UP001629260">
    <property type="component" value="Unassembled WGS sequence"/>
</dbReference>
<gene>
    <name evidence="4" type="ORF">ABS764_00200</name>
</gene>
<dbReference type="SUPFAM" id="SSF53474">
    <property type="entry name" value="alpha/beta-Hydrolases"/>
    <property type="match status" value="1"/>
</dbReference>
<evidence type="ECO:0000256" key="1">
    <source>
        <dbReference type="ARBA" id="ARBA00022801"/>
    </source>
</evidence>
<evidence type="ECO:0000313" key="4">
    <source>
        <dbReference type="EMBL" id="MFL9829258.1"/>
    </source>
</evidence>